<evidence type="ECO:0000256" key="1">
    <source>
        <dbReference type="SAM" id="Phobius"/>
    </source>
</evidence>
<keyword evidence="1" id="KW-1133">Transmembrane helix</keyword>
<proteinExistence type="predicted"/>
<dbReference type="EMBL" id="MK500498">
    <property type="protein sequence ID" value="QBK90749.1"/>
    <property type="molecule type" value="Genomic_DNA"/>
</dbReference>
<reference evidence="2" key="1">
    <citation type="journal article" date="2019" name="MBio">
        <title>Virus Genomes from Deep Sea Sediments Expand the Ocean Megavirome and Support Independent Origins of Viral Gigantism.</title>
        <authorList>
            <person name="Backstrom D."/>
            <person name="Yutin N."/>
            <person name="Jorgensen S.L."/>
            <person name="Dharamshi J."/>
            <person name="Homa F."/>
            <person name="Zaremba-Niedwiedzka K."/>
            <person name="Spang A."/>
            <person name="Wolf Y.I."/>
            <person name="Koonin E.V."/>
            <person name="Ettema T.J."/>
        </authorList>
    </citation>
    <scope>NUCLEOTIDE SEQUENCE</scope>
</reference>
<protein>
    <recommendedName>
        <fullName evidence="3">Transmembrane protein</fullName>
    </recommendedName>
</protein>
<organism evidence="2">
    <name type="scientific">Pithovirus LCPAC201</name>
    <dbReference type="NCBI Taxonomy" id="2506591"/>
    <lineage>
        <taxon>Viruses</taxon>
        <taxon>Pithoviruses</taxon>
    </lineage>
</organism>
<evidence type="ECO:0000313" key="2">
    <source>
        <dbReference type="EMBL" id="QBK90749.1"/>
    </source>
</evidence>
<accession>A0A481Z6J4</accession>
<sequence length="193" mass="20806">MSETIPLIGSGIALGISAFFMAKSAVEITEVKEWEKDKDLREGHKWMSWAAVVGWVSVGLVILLVIIYIILIFALGGGTAGWVVKGSLLIILTAMAIAGVLSALGATRIRNSPLFKEADKKGAFRDAIIAAILVFVGFVIIGGLFLWALLYHPVTLDEETKKLEESLEKQEVETKEAGLETKEAAFKAKTSSA</sequence>
<feature type="transmembrane region" description="Helical" evidence="1">
    <location>
        <begin position="127"/>
        <end position="150"/>
    </location>
</feature>
<feature type="transmembrane region" description="Helical" evidence="1">
    <location>
        <begin position="46"/>
        <end position="75"/>
    </location>
</feature>
<keyword evidence="1" id="KW-0472">Membrane</keyword>
<evidence type="ECO:0008006" key="3">
    <source>
        <dbReference type="Google" id="ProtNLM"/>
    </source>
</evidence>
<keyword evidence="1" id="KW-0812">Transmembrane</keyword>
<feature type="transmembrane region" description="Helical" evidence="1">
    <location>
        <begin position="6"/>
        <end position="26"/>
    </location>
</feature>
<gene>
    <name evidence="2" type="ORF">LCPAC201_00500</name>
</gene>
<feature type="transmembrane region" description="Helical" evidence="1">
    <location>
        <begin position="87"/>
        <end position="106"/>
    </location>
</feature>
<name>A0A481Z6J4_9VIRU</name>